<dbReference type="KEGG" id="fcy:FRACYDRAFT_247913"/>
<name>A0A1E7EUE5_9STRA</name>
<feature type="region of interest" description="Disordered" evidence="1">
    <location>
        <begin position="23"/>
        <end position="51"/>
    </location>
</feature>
<gene>
    <name evidence="2" type="ORF">FRACYDRAFT_247913</name>
</gene>
<feature type="compositionally biased region" description="Polar residues" evidence="1">
    <location>
        <begin position="110"/>
        <end position="120"/>
    </location>
</feature>
<feature type="compositionally biased region" description="Low complexity" evidence="1">
    <location>
        <begin position="68"/>
        <end position="109"/>
    </location>
</feature>
<dbReference type="AlphaFoldDB" id="A0A1E7EUE5"/>
<protein>
    <submittedName>
        <fullName evidence="2">Uncharacterized protein</fullName>
    </submittedName>
</protein>
<keyword evidence="3" id="KW-1185">Reference proteome</keyword>
<evidence type="ECO:0000313" key="3">
    <source>
        <dbReference type="Proteomes" id="UP000095751"/>
    </source>
</evidence>
<evidence type="ECO:0000256" key="1">
    <source>
        <dbReference type="SAM" id="MobiDB-lite"/>
    </source>
</evidence>
<organism evidence="2 3">
    <name type="scientific">Fragilariopsis cylindrus CCMP1102</name>
    <dbReference type="NCBI Taxonomy" id="635003"/>
    <lineage>
        <taxon>Eukaryota</taxon>
        <taxon>Sar</taxon>
        <taxon>Stramenopiles</taxon>
        <taxon>Ochrophyta</taxon>
        <taxon>Bacillariophyta</taxon>
        <taxon>Bacillariophyceae</taxon>
        <taxon>Bacillariophycidae</taxon>
        <taxon>Bacillariales</taxon>
        <taxon>Bacillariaceae</taxon>
        <taxon>Fragilariopsis</taxon>
    </lineage>
</organism>
<evidence type="ECO:0000313" key="2">
    <source>
        <dbReference type="EMBL" id="OEU09658.1"/>
    </source>
</evidence>
<dbReference type="EMBL" id="KV784374">
    <property type="protein sequence ID" value="OEU09658.1"/>
    <property type="molecule type" value="Genomic_DNA"/>
</dbReference>
<sequence length="150" mass="16435">MRLFNSFEEKKVMQLELVRHTLPKNPVTRCGKEQPGTGKKRCRKKQPGTGKKVRFFCPATCKDKCKNTISPTSSPTDTPTSSPTYLPTTSPTDSPTNSPSASPSAVASTQYRTPQISSDARQAPSDLADRRSPSTSPPSVFHCRPLLQLQ</sequence>
<proteinExistence type="predicted"/>
<dbReference type="InParanoid" id="A0A1E7EUE5"/>
<reference evidence="2 3" key="1">
    <citation type="submission" date="2016-09" db="EMBL/GenBank/DDBJ databases">
        <title>Extensive genetic diversity and differential bi-allelic expression allows diatom success in the polar Southern Ocean.</title>
        <authorList>
            <consortium name="DOE Joint Genome Institute"/>
            <person name="Mock T."/>
            <person name="Otillar R.P."/>
            <person name="Strauss J."/>
            <person name="Dupont C."/>
            <person name="Frickenhaus S."/>
            <person name="Maumus F."/>
            <person name="Mcmullan M."/>
            <person name="Sanges R."/>
            <person name="Schmutz J."/>
            <person name="Toseland A."/>
            <person name="Valas R."/>
            <person name="Veluchamy A."/>
            <person name="Ward B.J."/>
            <person name="Allen A."/>
            <person name="Barry K."/>
            <person name="Falciatore A."/>
            <person name="Ferrante M."/>
            <person name="Fortunato A.E."/>
            <person name="Gloeckner G."/>
            <person name="Gruber A."/>
            <person name="Hipkin R."/>
            <person name="Janech M."/>
            <person name="Kroth P."/>
            <person name="Leese F."/>
            <person name="Lindquist E."/>
            <person name="Lyon B.R."/>
            <person name="Martin J."/>
            <person name="Mayer C."/>
            <person name="Parker M."/>
            <person name="Quesneville H."/>
            <person name="Raymond J."/>
            <person name="Uhlig C."/>
            <person name="Valentin K.U."/>
            <person name="Worden A.Z."/>
            <person name="Armbrust E.V."/>
            <person name="Bowler C."/>
            <person name="Green B."/>
            <person name="Moulton V."/>
            <person name="Van Oosterhout C."/>
            <person name="Grigoriev I."/>
        </authorList>
    </citation>
    <scope>NUCLEOTIDE SEQUENCE [LARGE SCALE GENOMIC DNA]</scope>
    <source>
        <strain evidence="2 3">CCMP1102</strain>
    </source>
</reference>
<feature type="region of interest" description="Disordered" evidence="1">
    <location>
        <begin position="63"/>
        <end position="150"/>
    </location>
</feature>
<accession>A0A1E7EUE5</accession>
<dbReference type="Proteomes" id="UP000095751">
    <property type="component" value="Unassembled WGS sequence"/>
</dbReference>
<feature type="compositionally biased region" description="Basic residues" evidence="1">
    <location>
        <begin position="38"/>
        <end position="51"/>
    </location>
</feature>